<name>A0A2P2JF51_RHIMU</name>
<protein>
    <submittedName>
        <fullName evidence="1">Uncharacterized protein</fullName>
    </submittedName>
</protein>
<reference evidence="1" key="1">
    <citation type="submission" date="2018-02" db="EMBL/GenBank/DDBJ databases">
        <title>Rhizophora mucronata_Transcriptome.</title>
        <authorList>
            <person name="Meera S.P."/>
            <person name="Sreeshan A."/>
            <person name="Augustine A."/>
        </authorList>
    </citation>
    <scope>NUCLEOTIDE SEQUENCE</scope>
    <source>
        <tissue evidence="1">Leaf</tissue>
    </source>
</reference>
<proteinExistence type="predicted"/>
<evidence type="ECO:0000313" key="1">
    <source>
        <dbReference type="EMBL" id="MBW92079.1"/>
    </source>
</evidence>
<organism evidence="1">
    <name type="scientific">Rhizophora mucronata</name>
    <name type="common">Asiatic mangrove</name>
    <dbReference type="NCBI Taxonomy" id="61149"/>
    <lineage>
        <taxon>Eukaryota</taxon>
        <taxon>Viridiplantae</taxon>
        <taxon>Streptophyta</taxon>
        <taxon>Embryophyta</taxon>
        <taxon>Tracheophyta</taxon>
        <taxon>Spermatophyta</taxon>
        <taxon>Magnoliopsida</taxon>
        <taxon>eudicotyledons</taxon>
        <taxon>Gunneridae</taxon>
        <taxon>Pentapetalae</taxon>
        <taxon>rosids</taxon>
        <taxon>fabids</taxon>
        <taxon>Malpighiales</taxon>
        <taxon>Rhizophoraceae</taxon>
        <taxon>Rhizophora</taxon>
    </lineage>
</organism>
<sequence>MVLAISVAVHKASNILFDLLTSPLLVLPPNLLVLHT</sequence>
<accession>A0A2P2JF51</accession>
<dbReference type="EMBL" id="GGEC01011596">
    <property type="protein sequence ID" value="MBW92079.1"/>
    <property type="molecule type" value="Transcribed_RNA"/>
</dbReference>
<dbReference type="AlphaFoldDB" id="A0A2P2JF51"/>